<sequence>MSTNRATDRPSNEKPAKKTKFSGVDGEGNDSKPGSSKVGEPNKKKRFLFKMVLTANEVEGDTVFFPSELVLGHFPPPAERISREKLEFVDTKDNSWPMTLTYSPVECAFVITNKWDEFIRYHNLEVADVIKFYRPVNPQHGKDYLINYVRKVEVDDKSDSPDTDDEDLDMDLFGNVLFEMRLTPDDMRNRIAIPEEHVLNHFPEIKKPTEEPVTHDYYFTDDQNKDWCMKTMFNHELGGYVIMDGWESFVKEHKLKDMDVMGFYEPAQPSHAIHFLLVIVTKEEAQNLWGHDADESDEEQRGMSESASSNNQMEIDD</sequence>
<comment type="caution">
    <text evidence="1">The sequence shown here is derived from an EMBL/GenBank/DDBJ whole genome shotgun (WGS) entry which is preliminary data.</text>
</comment>
<evidence type="ECO:0000313" key="1">
    <source>
        <dbReference type="EMBL" id="KAI7998257.1"/>
    </source>
</evidence>
<proteinExistence type="predicted"/>
<dbReference type="Proteomes" id="UP001060215">
    <property type="component" value="Chromosome 10"/>
</dbReference>
<organism evidence="1 2">
    <name type="scientific">Camellia lanceoleosa</name>
    <dbReference type="NCBI Taxonomy" id="1840588"/>
    <lineage>
        <taxon>Eukaryota</taxon>
        <taxon>Viridiplantae</taxon>
        <taxon>Streptophyta</taxon>
        <taxon>Embryophyta</taxon>
        <taxon>Tracheophyta</taxon>
        <taxon>Spermatophyta</taxon>
        <taxon>Magnoliopsida</taxon>
        <taxon>eudicotyledons</taxon>
        <taxon>Gunneridae</taxon>
        <taxon>Pentapetalae</taxon>
        <taxon>asterids</taxon>
        <taxon>Ericales</taxon>
        <taxon>Theaceae</taxon>
        <taxon>Camellia</taxon>
    </lineage>
</organism>
<gene>
    <name evidence="1" type="ORF">LOK49_LG10G00304</name>
</gene>
<name>A0ACC0GCX4_9ERIC</name>
<accession>A0ACC0GCX4</accession>
<dbReference type="EMBL" id="CM045767">
    <property type="protein sequence ID" value="KAI7998257.1"/>
    <property type="molecule type" value="Genomic_DNA"/>
</dbReference>
<evidence type="ECO:0000313" key="2">
    <source>
        <dbReference type="Proteomes" id="UP001060215"/>
    </source>
</evidence>
<reference evidence="1 2" key="1">
    <citation type="journal article" date="2022" name="Plant J.">
        <title>Chromosome-level genome of Camellia lanceoleosa provides a valuable resource for understanding genome evolution and self-incompatibility.</title>
        <authorList>
            <person name="Gong W."/>
            <person name="Xiao S."/>
            <person name="Wang L."/>
            <person name="Liao Z."/>
            <person name="Chang Y."/>
            <person name="Mo W."/>
            <person name="Hu G."/>
            <person name="Li W."/>
            <person name="Zhao G."/>
            <person name="Zhu H."/>
            <person name="Hu X."/>
            <person name="Ji K."/>
            <person name="Xiang X."/>
            <person name="Song Q."/>
            <person name="Yuan D."/>
            <person name="Jin S."/>
            <person name="Zhang L."/>
        </authorList>
    </citation>
    <scope>NUCLEOTIDE SEQUENCE [LARGE SCALE GENOMIC DNA]</scope>
    <source>
        <strain evidence="1">SQ_2022a</strain>
    </source>
</reference>
<protein>
    <submittedName>
        <fullName evidence="1">AP2/ERF and B3 domain-containing protein Os01g0693400</fullName>
    </submittedName>
</protein>
<keyword evidence="2" id="KW-1185">Reference proteome</keyword>